<accession>A0ACB6QDF7</accession>
<sequence>MPLVLVLLASHIRGRVNPSSQYFLIPYIIADIRKAKLPQGNKVSGMTFSRCFIPPILQTYGQKEIKNDKGVHQFMKKEALLKDRKP</sequence>
<protein>
    <submittedName>
        <fullName evidence="1">Uncharacterized protein</fullName>
    </submittedName>
</protein>
<proteinExistence type="predicted"/>
<dbReference type="Proteomes" id="UP000799755">
    <property type="component" value="Unassembled WGS sequence"/>
</dbReference>
<keyword evidence="2" id="KW-1185">Reference proteome</keyword>
<evidence type="ECO:0000313" key="2">
    <source>
        <dbReference type="Proteomes" id="UP000799755"/>
    </source>
</evidence>
<evidence type="ECO:0000313" key="1">
    <source>
        <dbReference type="EMBL" id="KAF2464949.1"/>
    </source>
</evidence>
<comment type="caution">
    <text evidence="1">The sequence shown here is derived from an EMBL/GenBank/DDBJ whole genome shotgun (WGS) entry which is preliminary data.</text>
</comment>
<reference evidence="1" key="1">
    <citation type="journal article" date="2020" name="Stud. Mycol.">
        <title>101 Dothideomycetes genomes: a test case for predicting lifestyles and emergence of pathogens.</title>
        <authorList>
            <person name="Haridas S."/>
            <person name="Albert R."/>
            <person name="Binder M."/>
            <person name="Bloem J."/>
            <person name="Labutti K."/>
            <person name="Salamov A."/>
            <person name="Andreopoulos B."/>
            <person name="Baker S."/>
            <person name="Barry K."/>
            <person name="Bills G."/>
            <person name="Bluhm B."/>
            <person name="Cannon C."/>
            <person name="Castanera R."/>
            <person name="Culley D."/>
            <person name="Daum C."/>
            <person name="Ezra D."/>
            <person name="Gonzalez J."/>
            <person name="Henrissat B."/>
            <person name="Kuo A."/>
            <person name="Liang C."/>
            <person name="Lipzen A."/>
            <person name="Lutzoni F."/>
            <person name="Magnuson J."/>
            <person name="Mondo S."/>
            <person name="Nolan M."/>
            <person name="Ohm R."/>
            <person name="Pangilinan J."/>
            <person name="Park H.-J."/>
            <person name="Ramirez L."/>
            <person name="Alfaro M."/>
            <person name="Sun H."/>
            <person name="Tritt A."/>
            <person name="Yoshinaga Y."/>
            <person name="Zwiers L.-H."/>
            <person name="Turgeon B."/>
            <person name="Goodwin S."/>
            <person name="Spatafora J."/>
            <person name="Crous P."/>
            <person name="Grigoriev I."/>
        </authorList>
    </citation>
    <scope>NUCLEOTIDE SEQUENCE</scope>
    <source>
        <strain evidence="1">ATCC 200398</strain>
    </source>
</reference>
<gene>
    <name evidence="1" type="ORF">BDR25DRAFT_361166</name>
</gene>
<dbReference type="EMBL" id="MU003533">
    <property type="protein sequence ID" value="KAF2464949.1"/>
    <property type="molecule type" value="Genomic_DNA"/>
</dbReference>
<name>A0ACB6QDF7_9PLEO</name>
<organism evidence="1 2">
    <name type="scientific">Lindgomyces ingoldianus</name>
    <dbReference type="NCBI Taxonomy" id="673940"/>
    <lineage>
        <taxon>Eukaryota</taxon>
        <taxon>Fungi</taxon>
        <taxon>Dikarya</taxon>
        <taxon>Ascomycota</taxon>
        <taxon>Pezizomycotina</taxon>
        <taxon>Dothideomycetes</taxon>
        <taxon>Pleosporomycetidae</taxon>
        <taxon>Pleosporales</taxon>
        <taxon>Lindgomycetaceae</taxon>
        <taxon>Lindgomyces</taxon>
    </lineage>
</organism>